<dbReference type="InterPro" id="IPR010192">
    <property type="entry name" value="MenE"/>
</dbReference>
<dbReference type="Pfam" id="PF13193">
    <property type="entry name" value="AMP-binding_C"/>
    <property type="match status" value="1"/>
</dbReference>
<dbReference type="InterPro" id="IPR000873">
    <property type="entry name" value="AMP-dep_synth/lig_dom"/>
</dbReference>
<evidence type="ECO:0000259" key="7">
    <source>
        <dbReference type="Pfam" id="PF00501"/>
    </source>
</evidence>
<dbReference type="Proteomes" id="UP000031546">
    <property type="component" value="Unassembled WGS sequence"/>
</dbReference>
<keyword evidence="12" id="KW-1185">Reference proteome</keyword>
<evidence type="ECO:0000256" key="4">
    <source>
        <dbReference type="ARBA" id="ARBA00022840"/>
    </source>
</evidence>
<keyword evidence="2 5" id="KW-0436">Ligase</keyword>
<keyword evidence="6" id="KW-0472">Membrane</keyword>
<comment type="catalytic activity">
    <reaction evidence="5">
        <text>2-succinylbenzoate + ATP + CoA = 2-succinylbenzoyl-CoA + AMP + diphosphate</text>
        <dbReference type="Rhea" id="RHEA:17009"/>
        <dbReference type="ChEBI" id="CHEBI:18325"/>
        <dbReference type="ChEBI" id="CHEBI:30616"/>
        <dbReference type="ChEBI" id="CHEBI:33019"/>
        <dbReference type="ChEBI" id="CHEBI:57287"/>
        <dbReference type="ChEBI" id="CHEBI:57364"/>
        <dbReference type="ChEBI" id="CHEBI:456215"/>
        <dbReference type="EC" id="6.2.1.26"/>
    </reaction>
</comment>
<evidence type="ECO:0000313" key="9">
    <source>
        <dbReference type="EMBL" id="KIH69968.1"/>
    </source>
</evidence>
<dbReference type="InterPro" id="IPR025110">
    <property type="entry name" value="AMP-bd_C"/>
</dbReference>
<dbReference type="GO" id="GO:0006631">
    <property type="term" value="P:fatty acid metabolic process"/>
    <property type="evidence" value="ECO:0007669"/>
    <property type="project" value="TreeGrafter"/>
</dbReference>
<dbReference type="InterPro" id="IPR042099">
    <property type="entry name" value="ANL_N_sf"/>
</dbReference>
<dbReference type="SUPFAM" id="SSF56801">
    <property type="entry name" value="Acetyl-CoA synthetase-like"/>
    <property type="match status" value="1"/>
</dbReference>
<proteinExistence type="inferred from homology"/>
<dbReference type="Gene3D" id="3.30.300.30">
    <property type="match status" value="1"/>
</dbReference>
<evidence type="ECO:0000256" key="1">
    <source>
        <dbReference type="ARBA" id="ARBA00022428"/>
    </source>
</evidence>
<dbReference type="InterPro" id="IPR045851">
    <property type="entry name" value="AMP-bd_C_sf"/>
</dbReference>
<evidence type="ECO:0000313" key="12">
    <source>
        <dbReference type="Proteomes" id="UP000527860"/>
    </source>
</evidence>
<comment type="caution">
    <text evidence="9">The sequence shown here is derived from an EMBL/GenBank/DDBJ whole genome shotgun (WGS) entry which is preliminary data.</text>
</comment>
<keyword evidence="3 5" id="KW-0547">Nucleotide-binding</keyword>
<dbReference type="HAMAP" id="MF_00731">
    <property type="entry name" value="MenE"/>
    <property type="match status" value="1"/>
</dbReference>
<dbReference type="GO" id="GO:0008756">
    <property type="term" value="F:o-succinylbenzoate-CoA ligase activity"/>
    <property type="evidence" value="ECO:0007669"/>
    <property type="project" value="UniProtKB-UniRule"/>
</dbReference>
<dbReference type="EC" id="6.2.1.26" evidence="5"/>
<keyword evidence="1 5" id="KW-0474">Menaquinone biosynthesis</keyword>
<keyword evidence="6" id="KW-1133">Transmembrane helix</keyword>
<dbReference type="EMBL" id="JABEVU030000001">
    <property type="protein sequence ID" value="MDB0581268.1"/>
    <property type="molecule type" value="Genomic_DNA"/>
</dbReference>
<dbReference type="RefSeq" id="WP_040106609.1">
    <property type="nucleotide sequence ID" value="NZ_JABEVU030000001.1"/>
</dbReference>
<keyword evidence="6" id="KW-0812">Transmembrane</keyword>
<dbReference type="EMBL" id="JXII01000009">
    <property type="protein sequence ID" value="KIH69968.1"/>
    <property type="molecule type" value="Genomic_DNA"/>
</dbReference>
<dbReference type="PANTHER" id="PTHR43201">
    <property type="entry name" value="ACYL-COA SYNTHETASE"/>
    <property type="match status" value="1"/>
</dbReference>
<evidence type="ECO:0000256" key="5">
    <source>
        <dbReference type="HAMAP-Rule" id="MF_00731"/>
    </source>
</evidence>
<dbReference type="GO" id="GO:0005524">
    <property type="term" value="F:ATP binding"/>
    <property type="evidence" value="ECO:0007669"/>
    <property type="project" value="UniProtKB-KW"/>
</dbReference>
<dbReference type="Gene3D" id="3.40.50.12780">
    <property type="entry name" value="N-terminal domain of ligase-like"/>
    <property type="match status" value="1"/>
</dbReference>
<dbReference type="AlphaFoldDB" id="A0A0C2DJ32"/>
<evidence type="ECO:0000256" key="3">
    <source>
        <dbReference type="ARBA" id="ARBA00022741"/>
    </source>
</evidence>
<feature type="transmembrane region" description="Helical" evidence="6">
    <location>
        <begin position="49"/>
        <end position="71"/>
    </location>
</feature>
<comment type="pathway">
    <text evidence="5">Quinol/quinone metabolism; 1,4-dihydroxy-2-naphthoate biosynthesis; 1,4-dihydroxy-2-naphthoate from chorismate: step 5/7.</text>
</comment>
<evidence type="ECO:0000313" key="10">
    <source>
        <dbReference type="EMBL" id="MDB0581268.1"/>
    </source>
</evidence>
<dbReference type="Pfam" id="PF00501">
    <property type="entry name" value="AMP-binding"/>
    <property type="match status" value="1"/>
</dbReference>
<sequence>MYNWLESRAREMPEKPAVIFEGEAVTFFELHETAVEMKGRLMALDRRRIAFFIGNTLDAVYAIHGAMLAGIEVVMINTRLTGREIAAQLDDIDVDTVVATEPVVLEGYRVYTWEDIRNMAPVSGRGGSSSGSGILSIMFTSGTTGRAKAVTQSYDNHYASALGCEDRFGYTEDSMWMNINPIYHISGFSVLLRSVIRGCTMVLIEKFEEEKILRTISEYGVTHTSMVPIMLKRLMDHEIPDHRLEGILLGGAGVTSDILRRALSMGLPVYNSFGMTETCSQIVSIAPDDPKILDGTVGKPLGNIDIKIDDSSDGELLVRGGPVTGGYLNAVMEVSDGYFRTGDMGRIDEAGYLYILDRRKDLIISGGENVYPKEIEDAINTHPGVANAAAVKRKDPEWGEVPILLVEPVEGSALENADLFAHLGERLARYKLPKEIHHVDRIIMTSTGKVSRAQNQHAYNTKRSSNH</sequence>
<evidence type="ECO:0000259" key="8">
    <source>
        <dbReference type="Pfam" id="PF13193"/>
    </source>
</evidence>
<evidence type="ECO:0000256" key="2">
    <source>
        <dbReference type="ARBA" id="ARBA00022598"/>
    </source>
</evidence>
<name>A0A0C2DJ32_9STAP</name>
<dbReference type="NCBIfam" id="TIGR01923">
    <property type="entry name" value="menE"/>
    <property type="match status" value="1"/>
</dbReference>
<reference evidence="9 11" key="1">
    <citation type="submission" date="2015-01" db="EMBL/GenBank/DDBJ databases">
        <title>Genome sequences of high lactate-tolerant strain Salinicoccus roseus W12 with industrial interest.</title>
        <authorList>
            <person name="Wang H."/>
            <person name="Yu B."/>
        </authorList>
    </citation>
    <scope>NUCLEOTIDE SEQUENCE [LARGE SCALE GENOMIC DNA]</scope>
    <source>
        <strain evidence="9 11">W12</strain>
    </source>
</reference>
<feature type="domain" description="AMP-dependent synthetase/ligase" evidence="7">
    <location>
        <begin position="6"/>
        <end position="328"/>
    </location>
</feature>
<dbReference type="OrthoDB" id="9757771at2"/>
<reference evidence="10" key="2">
    <citation type="submission" date="2020-04" db="EMBL/GenBank/DDBJ databases">
        <authorList>
            <person name="Tanveer F."/>
            <person name="Xie Y."/>
            <person name="Shinwari Z.K."/>
        </authorList>
    </citation>
    <scope>NUCLEOTIDE SEQUENCE</scope>
    <source>
        <strain evidence="10">MOSEL-ME25</strain>
    </source>
</reference>
<dbReference type="GO" id="GO:0009234">
    <property type="term" value="P:menaquinone biosynthetic process"/>
    <property type="evidence" value="ECO:0007669"/>
    <property type="project" value="UniProtKB-UniRule"/>
</dbReference>
<dbReference type="PROSITE" id="PS00455">
    <property type="entry name" value="AMP_BINDING"/>
    <property type="match status" value="1"/>
</dbReference>
<accession>A0A0C2DJ32</accession>
<keyword evidence="4 5" id="KW-0067">ATP-binding</keyword>
<dbReference type="GO" id="GO:0031956">
    <property type="term" value="F:medium-chain fatty acid-CoA ligase activity"/>
    <property type="evidence" value="ECO:0007669"/>
    <property type="project" value="TreeGrafter"/>
</dbReference>
<gene>
    <name evidence="5 10" type="primary">menE</name>
    <name evidence="10" type="ORF">F7P68_0012115</name>
    <name evidence="9" type="ORF">SN16_10695</name>
</gene>
<dbReference type="Proteomes" id="UP000527860">
    <property type="component" value="Unassembled WGS sequence"/>
</dbReference>
<evidence type="ECO:0000313" key="11">
    <source>
        <dbReference type="Proteomes" id="UP000031546"/>
    </source>
</evidence>
<protein>
    <recommendedName>
        <fullName evidence="5">2-succinylbenzoate--CoA ligase</fullName>
        <ecNumber evidence="5">6.2.1.26</ecNumber>
    </recommendedName>
    <alternativeName>
        <fullName evidence="5">o-succinylbenzoyl-CoA synthetase</fullName>
        <shortName evidence="5">OSB-CoA synthetase</shortName>
    </alternativeName>
</protein>
<dbReference type="UniPathway" id="UPA00079"/>
<comment type="function">
    <text evidence="5">Converts 2-succinylbenzoate (OSB) to 2-succinylbenzoyl-CoA (OSB-CoA).</text>
</comment>
<feature type="domain" description="AMP-binding enzyme C-terminal" evidence="8">
    <location>
        <begin position="374"/>
        <end position="449"/>
    </location>
</feature>
<dbReference type="UniPathway" id="UPA01057">
    <property type="reaction ID" value="UER00166"/>
</dbReference>
<dbReference type="InterPro" id="IPR020845">
    <property type="entry name" value="AMP-binding_CS"/>
</dbReference>
<evidence type="ECO:0000256" key="6">
    <source>
        <dbReference type="SAM" id="Phobius"/>
    </source>
</evidence>
<dbReference type="PANTHER" id="PTHR43201:SF5">
    <property type="entry name" value="MEDIUM-CHAIN ACYL-COA LIGASE ACSF2, MITOCHONDRIAL"/>
    <property type="match status" value="1"/>
</dbReference>
<comment type="pathway">
    <text evidence="5">Quinol/quinone metabolism; menaquinone biosynthesis.</text>
</comment>
<dbReference type="GeneID" id="77846020"/>
<dbReference type="STRING" id="45670.SN16_10695"/>
<organism evidence="9 11">
    <name type="scientific">Salinicoccus roseus</name>
    <dbReference type="NCBI Taxonomy" id="45670"/>
    <lineage>
        <taxon>Bacteria</taxon>
        <taxon>Bacillati</taxon>
        <taxon>Bacillota</taxon>
        <taxon>Bacilli</taxon>
        <taxon>Bacillales</taxon>
        <taxon>Staphylococcaceae</taxon>
        <taxon>Salinicoccus</taxon>
    </lineage>
</organism>
<comment type="similarity">
    <text evidence="5">Belongs to the ATP-dependent AMP-binding enzyme family. MenE subfamily.</text>
</comment>
<reference evidence="10" key="3">
    <citation type="submission" date="2022-12" db="EMBL/GenBank/DDBJ databases">
        <title>Genome analysis and biological profiling of marine Salinicoccus roseus MOSEL-ME25.</title>
        <authorList>
            <person name="Mirza F.T."/>
            <person name="Xie Y."/>
            <person name="Shinwari Z.K."/>
        </authorList>
    </citation>
    <scope>NUCLEOTIDE SEQUENCE</scope>
    <source>
        <strain evidence="10">MOSEL-ME25</strain>
    </source>
</reference>